<keyword evidence="5" id="KW-0119">Carbohydrate metabolism</keyword>
<evidence type="ECO:0000256" key="4">
    <source>
        <dbReference type="ARBA" id="ARBA00022842"/>
    </source>
</evidence>
<keyword evidence="6" id="KW-0378">Hydrolase</keyword>
<dbReference type="NCBIfam" id="TIGR01549">
    <property type="entry name" value="HAD-SF-IA-v1"/>
    <property type="match status" value="1"/>
</dbReference>
<name>A0A2S1LR61_9FLAO</name>
<keyword evidence="7" id="KW-1185">Reference proteome</keyword>
<accession>A0A2S1LR61</accession>
<evidence type="ECO:0000313" key="6">
    <source>
        <dbReference type="EMBL" id="AWG26151.1"/>
    </source>
</evidence>
<evidence type="ECO:0000256" key="2">
    <source>
        <dbReference type="ARBA" id="ARBA00006171"/>
    </source>
</evidence>
<dbReference type="InterPro" id="IPR023198">
    <property type="entry name" value="PGP-like_dom2"/>
</dbReference>
<dbReference type="AlphaFoldDB" id="A0A2S1LR61"/>
<dbReference type="Gene3D" id="3.40.50.1000">
    <property type="entry name" value="HAD superfamily/HAD-like"/>
    <property type="match status" value="1"/>
</dbReference>
<evidence type="ECO:0000256" key="5">
    <source>
        <dbReference type="ARBA" id="ARBA00023277"/>
    </source>
</evidence>
<dbReference type="InterPro" id="IPR006439">
    <property type="entry name" value="HAD-SF_hydro_IA"/>
</dbReference>
<dbReference type="InterPro" id="IPR051600">
    <property type="entry name" value="Beta-PGM-like"/>
</dbReference>
<comment type="similarity">
    <text evidence="2">Belongs to the HAD-like hydrolase superfamily. CbbY/CbbZ/Gph/YieH family.</text>
</comment>
<dbReference type="SFLD" id="SFLDS00003">
    <property type="entry name" value="Haloacid_Dehalogenase"/>
    <property type="match status" value="1"/>
</dbReference>
<reference evidence="6 7" key="1">
    <citation type="submission" date="2017-04" db="EMBL/GenBank/DDBJ databases">
        <title>Complete genome sequence of Flavobacterium kingsejong AJ004.</title>
        <authorList>
            <person name="Lee P.C."/>
        </authorList>
    </citation>
    <scope>NUCLEOTIDE SEQUENCE [LARGE SCALE GENOMIC DNA]</scope>
    <source>
        <strain evidence="6 7">AJ004</strain>
    </source>
</reference>
<dbReference type="NCBIfam" id="TIGR01509">
    <property type="entry name" value="HAD-SF-IA-v3"/>
    <property type="match status" value="1"/>
</dbReference>
<dbReference type="EMBL" id="CP020919">
    <property type="protein sequence ID" value="AWG26151.1"/>
    <property type="molecule type" value="Genomic_DNA"/>
</dbReference>
<dbReference type="InterPro" id="IPR023214">
    <property type="entry name" value="HAD_sf"/>
</dbReference>
<evidence type="ECO:0000256" key="3">
    <source>
        <dbReference type="ARBA" id="ARBA00022723"/>
    </source>
</evidence>
<dbReference type="GO" id="GO:0046872">
    <property type="term" value="F:metal ion binding"/>
    <property type="evidence" value="ECO:0007669"/>
    <property type="project" value="UniProtKB-KW"/>
</dbReference>
<dbReference type="NCBIfam" id="NF008087">
    <property type="entry name" value="PRK10826.1"/>
    <property type="match status" value="1"/>
</dbReference>
<sequence>MKERQKAIIFDMDGVVVDSEHLWAQAEYEVFTALGVEVTEELALITKSMTTIGVASFWYERFPWEKTTLQEVEELVISRVIALIEAEHCEIAGIKLFLMQLKAKGYKIGLATNSPYRIIPAVLEKAGIADYFDTIASAEFEPHGKPHPGIYLSASKKLNIDPEYCIAIEDSYSGMLAAKMAGMKVVAFTNGGSAVDLSLADHIINEYENHEMEAFHALL</sequence>
<evidence type="ECO:0000313" key="7">
    <source>
        <dbReference type="Proteomes" id="UP000244677"/>
    </source>
</evidence>
<keyword evidence="4" id="KW-0460">Magnesium</keyword>
<organism evidence="6 7">
    <name type="scientific">Flavobacterium kingsejongi</name>
    <dbReference type="NCBI Taxonomy" id="1678728"/>
    <lineage>
        <taxon>Bacteria</taxon>
        <taxon>Pseudomonadati</taxon>
        <taxon>Bacteroidota</taxon>
        <taxon>Flavobacteriia</taxon>
        <taxon>Flavobacteriales</taxon>
        <taxon>Flavobacteriaceae</taxon>
        <taxon>Flavobacterium</taxon>
    </lineage>
</organism>
<dbReference type="SFLD" id="SFLDG01129">
    <property type="entry name" value="C1.5:_HAD__Beta-PGM__Phosphata"/>
    <property type="match status" value="1"/>
</dbReference>
<dbReference type="Pfam" id="PF00702">
    <property type="entry name" value="Hydrolase"/>
    <property type="match status" value="1"/>
</dbReference>
<evidence type="ECO:0000256" key="1">
    <source>
        <dbReference type="ARBA" id="ARBA00001946"/>
    </source>
</evidence>
<dbReference type="PANTHER" id="PTHR46193:SF18">
    <property type="entry name" value="HEXITOL PHOSPHATASE B"/>
    <property type="match status" value="1"/>
</dbReference>
<dbReference type="SFLD" id="SFLDG01135">
    <property type="entry name" value="C1.5.6:_HAD__Beta-PGM__Phospha"/>
    <property type="match status" value="1"/>
</dbReference>
<dbReference type="Gene3D" id="1.10.150.240">
    <property type="entry name" value="Putative phosphatase, domain 2"/>
    <property type="match status" value="1"/>
</dbReference>
<proteinExistence type="inferred from homology"/>
<comment type="cofactor">
    <cofactor evidence="1">
        <name>Mg(2+)</name>
        <dbReference type="ChEBI" id="CHEBI:18420"/>
    </cofactor>
</comment>
<protein>
    <submittedName>
        <fullName evidence="6">HAD family hydrolase</fullName>
    </submittedName>
</protein>
<dbReference type="PANTHER" id="PTHR46193">
    <property type="entry name" value="6-PHOSPHOGLUCONATE PHOSPHATASE"/>
    <property type="match status" value="1"/>
</dbReference>
<dbReference type="RefSeq" id="WP_108737687.1">
    <property type="nucleotide sequence ID" value="NZ_CP020919.1"/>
</dbReference>
<keyword evidence="3" id="KW-0479">Metal-binding</keyword>
<dbReference type="PRINTS" id="PR00413">
    <property type="entry name" value="HADHALOGNASE"/>
</dbReference>
<gene>
    <name evidence="6" type="ORF">FK004_13405</name>
</gene>
<dbReference type="KEGG" id="fki:FK004_13405"/>
<dbReference type="GO" id="GO:0016787">
    <property type="term" value="F:hydrolase activity"/>
    <property type="evidence" value="ECO:0007669"/>
    <property type="project" value="UniProtKB-KW"/>
</dbReference>
<dbReference type="Proteomes" id="UP000244677">
    <property type="component" value="Chromosome"/>
</dbReference>
<dbReference type="SUPFAM" id="SSF56784">
    <property type="entry name" value="HAD-like"/>
    <property type="match status" value="1"/>
</dbReference>
<dbReference type="OrthoDB" id="9797743at2"/>
<dbReference type="InterPro" id="IPR036412">
    <property type="entry name" value="HAD-like_sf"/>
</dbReference>